<dbReference type="RefSeq" id="WP_184624625.1">
    <property type="nucleotide sequence ID" value="NZ_JACHCC010000005.1"/>
</dbReference>
<gene>
    <name evidence="1" type="ORF">HDF25_002043</name>
</gene>
<proteinExistence type="predicted"/>
<evidence type="ECO:0000313" key="2">
    <source>
        <dbReference type="Proteomes" id="UP000521017"/>
    </source>
</evidence>
<name>A0A7X0J3B4_9SPHI</name>
<organism evidence="1 2">
    <name type="scientific">Pedobacter cryoconitis</name>
    <dbReference type="NCBI Taxonomy" id="188932"/>
    <lineage>
        <taxon>Bacteria</taxon>
        <taxon>Pseudomonadati</taxon>
        <taxon>Bacteroidota</taxon>
        <taxon>Sphingobacteriia</taxon>
        <taxon>Sphingobacteriales</taxon>
        <taxon>Sphingobacteriaceae</taxon>
        <taxon>Pedobacter</taxon>
    </lineage>
</organism>
<dbReference type="AlphaFoldDB" id="A0A7X0J3B4"/>
<sequence length="136" mass="15735">MEYNNLTPELKETAEKAIDIALDILKTKTEKFHSFVIYGEKKNKLERFITDSDDDALEQAIEFIEEIDDNSSAVVYAYQDEIKLKDGKEAAIVMNIYGDEEDNGYSFAQLYRYADNKIQLSDEKLFLGNIRNVLIF</sequence>
<accession>A0A7X0J3B4</accession>
<comment type="caution">
    <text evidence="1">The sequence shown here is derived from an EMBL/GenBank/DDBJ whole genome shotgun (WGS) entry which is preliminary data.</text>
</comment>
<protein>
    <submittedName>
        <fullName evidence="1">Uncharacterized protein</fullName>
    </submittedName>
</protein>
<dbReference type="EMBL" id="JACHCC010000005">
    <property type="protein sequence ID" value="MBB6499899.1"/>
    <property type="molecule type" value="Genomic_DNA"/>
</dbReference>
<evidence type="ECO:0000313" key="1">
    <source>
        <dbReference type="EMBL" id="MBB6499899.1"/>
    </source>
</evidence>
<dbReference type="Proteomes" id="UP000521017">
    <property type="component" value="Unassembled WGS sequence"/>
</dbReference>
<reference evidence="1 2" key="1">
    <citation type="submission" date="2020-08" db="EMBL/GenBank/DDBJ databases">
        <title>Genomic Encyclopedia of Type Strains, Phase IV (KMG-V): Genome sequencing to study the core and pangenomes of soil and plant-associated prokaryotes.</title>
        <authorList>
            <person name="Whitman W."/>
        </authorList>
    </citation>
    <scope>NUCLEOTIDE SEQUENCE [LARGE SCALE GENOMIC DNA]</scope>
    <source>
        <strain evidence="1 2">M2T3</strain>
    </source>
</reference>